<protein>
    <submittedName>
        <fullName evidence="1">Uncharacterized protein</fullName>
    </submittedName>
</protein>
<evidence type="ECO:0000313" key="1">
    <source>
        <dbReference type="EMBL" id="KAG6949687.1"/>
    </source>
</evidence>
<sequence length="140" mass="16563">MKKKKLAIRGDFQRKPRGTFVRVEFVKCCQDFSYSTRDNGCQYPGSHSAWILDGASIHRHPKICHFLRSIEYMFGYVKKSFQRYYSESSGRELLPFVMKTFCRFEEFNMARVFEHCGWKLQGNFDPMGPMSVENRHVPDI</sequence>
<evidence type="ECO:0000313" key="2">
    <source>
        <dbReference type="Proteomes" id="UP000688947"/>
    </source>
</evidence>
<reference evidence="1" key="1">
    <citation type="submission" date="2021-01" db="EMBL/GenBank/DDBJ databases">
        <title>Phytophthora aleatoria, a newly-described species from Pinus radiata is distinct from Phytophthora cactorum isolates based on comparative genomics.</title>
        <authorList>
            <person name="Mcdougal R."/>
            <person name="Panda P."/>
            <person name="Williams N."/>
            <person name="Studholme D.J."/>
        </authorList>
    </citation>
    <scope>NUCLEOTIDE SEQUENCE</scope>
    <source>
        <strain evidence="1">NZFS 3830</strain>
    </source>
</reference>
<dbReference type="AlphaFoldDB" id="A0A8T1TY01"/>
<dbReference type="OrthoDB" id="101918at2759"/>
<name>A0A8T1TY01_9STRA</name>
<accession>A0A8T1TY01</accession>
<proteinExistence type="predicted"/>
<dbReference type="EMBL" id="JAENGZ010001218">
    <property type="protein sequence ID" value="KAG6949687.1"/>
    <property type="molecule type" value="Genomic_DNA"/>
</dbReference>
<dbReference type="VEuPathDB" id="FungiDB:PC110_g12459"/>
<gene>
    <name evidence="1" type="ORF">JG687_00014703</name>
</gene>
<organism evidence="1 2">
    <name type="scientific">Phytophthora cactorum</name>
    <dbReference type="NCBI Taxonomy" id="29920"/>
    <lineage>
        <taxon>Eukaryota</taxon>
        <taxon>Sar</taxon>
        <taxon>Stramenopiles</taxon>
        <taxon>Oomycota</taxon>
        <taxon>Peronosporomycetes</taxon>
        <taxon>Peronosporales</taxon>
        <taxon>Peronosporaceae</taxon>
        <taxon>Phytophthora</taxon>
    </lineage>
</organism>
<comment type="caution">
    <text evidence="1">The sequence shown here is derived from an EMBL/GenBank/DDBJ whole genome shotgun (WGS) entry which is preliminary data.</text>
</comment>
<dbReference type="Proteomes" id="UP000688947">
    <property type="component" value="Unassembled WGS sequence"/>
</dbReference>